<dbReference type="PANTHER" id="PTHR30047:SF7">
    <property type="entry name" value="HIGH-AFFINITY CHOLINE TRANSPORT PROTEIN"/>
    <property type="match status" value="1"/>
</dbReference>
<reference evidence="10" key="1">
    <citation type="journal article" date="2021" name="PeerJ">
        <title>Extensive microbial diversity within the chicken gut microbiome revealed by metagenomics and culture.</title>
        <authorList>
            <person name="Gilroy R."/>
            <person name="Ravi A."/>
            <person name="Getino M."/>
            <person name="Pursley I."/>
            <person name="Horton D.L."/>
            <person name="Alikhan N.F."/>
            <person name="Baker D."/>
            <person name="Gharbi K."/>
            <person name="Hall N."/>
            <person name="Watson M."/>
            <person name="Adriaenssens E.M."/>
            <person name="Foster-Nyarko E."/>
            <person name="Jarju S."/>
            <person name="Secka A."/>
            <person name="Antonio M."/>
            <person name="Oren A."/>
            <person name="Chaudhuri R.R."/>
            <person name="La Ragione R."/>
            <person name="Hildebrand F."/>
            <person name="Pallen M.J."/>
        </authorList>
    </citation>
    <scope>NUCLEOTIDE SEQUENCE</scope>
    <source>
        <strain evidence="10">ChiGjej5B5-7349</strain>
    </source>
</reference>
<feature type="transmembrane region" description="Helical" evidence="9">
    <location>
        <begin position="163"/>
        <end position="181"/>
    </location>
</feature>
<evidence type="ECO:0000256" key="6">
    <source>
        <dbReference type="ARBA" id="ARBA00022989"/>
    </source>
</evidence>
<dbReference type="PANTHER" id="PTHR30047">
    <property type="entry name" value="HIGH-AFFINITY CHOLINE TRANSPORT PROTEIN-RELATED"/>
    <property type="match status" value="1"/>
</dbReference>
<feature type="transmembrane region" description="Helical" evidence="9">
    <location>
        <begin position="29"/>
        <end position="47"/>
    </location>
</feature>
<gene>
    <name evidence="10" type="ORF">K8V08_13790</name>
</gene>
<evidence type="ECO:0000256" key="3">
    <source>
        <dbReference type="ARBA" id="ARBA00022448"/>
    </source>
</evidence>
<accession>A0A921MHB3</accession>
<evidence type="ECO:0000256" key="5">
    <source>
        <dbReference type="ARBA" id="ARBA00022692"/>
    </source>
</evidence>
<dbReference type="NCBIfam" id="TIGR00842">
    <property type="entry name" value="bcct"/>
    <property type="match status" value="1"/>
</dbReference>
<evidence type="ECO:0000256" key="4">
    <source>
        <dbReference type="ARBA" id="ARBA00022475"/>
    </source>
</evidence>
<feature type="transmembrane region" description="Helical" evidence="9">
    <location>
        <begin position="462"/>
        <end position="484"/>
    </location>
</feature>
<dbReference type="PROSITE" id="PS01303">
    <property type="entry name" value="BCCT"/>
    <property type="match status" value="1"/>
</dbReference>
<feature type="transmembrane region" description="Helical" evidence="9">
    <location>
        <begin position="332"/>
        <end position="353"/>
    </location>
</feature>
<dbReference type="GO" id="GO:0022857">
    <property type="term" value="F:transmembrane transporter activity"/>
    <property type="evidence" value="ECO:0007669"/>
    <property type="project" value="InterPro"/>
</dbReference>
<sequence length="673" mass="71519">MSVDAQPPQTPVAPAEGEPTAGSLILKPVFIPAAAVIVGLIGLVLVFRRQAEDLTAVLNAAITDGVGWWYVIAVNFFLVFVLFCAFTRIGRIRLGRDDERPEFSVFSWFMMLFSAGMGIGLVFFGVAEPLSNYVLPPEAFENEPLSIGAAQDSVGLMMLQWGLHPWGIYAVVGLGIAYMTFRRGRPLAVRWLLEPLIGRKRVEGWMGHTIDSIAIIGTLFGVATSFGFGVSQIVAGLEFLGWAESSSGLIIGIIAVVTAIALWSVLSGVHKGLKWLSNINMSIAAMLALVVFLIGPTIFLLKAIPENLGSYISQLPFTTLHTGAWSTDGWEAAWTIGYWGWWTSWAPFVGMFIARISRGRTIREFVLGVLLAPTAASLVWFTIFGESSMKATADGLMDVSDGVDSTTSLFEFFGTLPLGPILSVTAIIVVVFFFVTSSDSGSLVIDMLACGGKVDTPKATRVFWAILEGVAAAVLLVVGGDAALTALQTVAVSTAAPFSIILVLACISLYRAFRHDVARMPEYIQVVAAETPALVVTPDSESEAGGGAPDEKLSARIRREVRGLRGVSASLGGFAPDRRSTGGAGEAAIISYRPLSSGNLEFDADSGRPIGTQESEDPLAGEVFDTEEFEASQQYKDMVEGSDAHGPASDGTAEGAAAPDSPEQDGDGGQPRS</sequence>
<feature type="transmembrane region" description="Helical" evidence="9">
    <location>
        <begin position="209"/>
        <end position="229"/>
    </location>
</feature>
<dbReference type="InterPro" id="IPR000060">
    <property type="entry name" value="BCCT_transptr"/>
</dbReference>
<keyword evidence="6 9" id="KW-1133">Transmembrane helix</keyword>
<evidence type="ECO:0000313" key="11">
    <source>
        <dbReference type="Proteomes" id="UP000784435"/>
    </source>
</evidence>
<keyword evidence="3" id="KW-0813">Transport</keyword>
<comment type="subcellular location">
    <subcellularLocation>
        <location evidence="1">Cell membrane</location>
        <topology evidence="1">Multi-pass membrane protein</topology>
    </subcellularLocation>
</comment>
<dbReference type="Proteomes" id="UP000784435">
    <property type="component" value="Unassembled WGS sequence"/>
</dbReference>
<name>A0A921MHB3_9MICO</name>
<dbReference type="Pfam" id="PF02028">
    <property type="entry name" value="BCCT"/>
    <property type="match status" value="1"/>
</dbReference>
<dbReference type="InterPro" id="IPR018093">
    <property type="entry name" value="BCCT_CS"/>
</dbReference>
<comment type="similarity">
    <text evidence="2">Belongs to the BCCT transporter (TC 2.A.15) family.</text>
</comment>
<dbReference type="EMBL" id="DYUK01000320">
    <property type="protein sequence ID" value="HJG81471.1"/>
    <property type="molecule type" value="Genomic_DNA"/>
</dbReference>
<evidence type="ECO:0000256" key="7">
    <source>
        <dbReference type="ARBA" id="ARBA00023136"/>
    </source>
</evidence>
<keyword evidence="5 9" id="KW-0812">Transmembrane</keyword>
<keyword evidence="7 9" id="KW-0472">Membrane</keyword>
<evidence type="ECO:0000256" key="1">
    <source>
        <dbReference type="ARBA" id="ARBA00004651"/>
    </source>
</evidence>
<feature type="region of interest" description="Disordered" evidence="8">
    <location>
        <begin position="600"/>
        <end position="673"/>
    </location>
</feature>
<evidence type="ECO:0000313" key="10">
    <source>
        <dbReference type="EMBL" id="HJG81471.1"/>
    </source>
</evidence>
<keyword evidence="4" id="KW-1003">Cell membrane</keyword>
<organism evidence="10 11">
    <name type="scientific">Brevibacterium senegalense</name>
    <dbReference type="NCBI Taxonomy" id="1033736"/>
    <lineage>
        <taxon>Bacteria</taxon>
        <taxon>Bacillati</taxon>
        <taxon>Actinomycetota</taxon>
        <taxon>Actinomycetes</taxon>
        <taxon>Micrococcales</taxon>
        <taxon>Brevibacteriaceae</taxon>
        <taxon>Brevibacterium</taxon>
    </lineage>
</organism>
<evidence type="ECO:0000256" key="8">
    <source>
        <dbReference type="SAM" id="MobiDB-lite"/>
    </source>
</evidence>
<protein>
    <submittedName>
        <fullName evidence="10">BCCT family transporter</fullName>
    </submittedName>
</protein>
<comment type="caution">
    <text evidence="10">The sequence shown here is derived from an EMBL/GenBank/DDBJ whole genome shotgun (WGS) entry which is preliminary data.</text>
</comment>
<feature type="transmembrane region" description="Helical" evidence="9">
    <location>
        <begin position="249"/>
        <end position="269"/>
    </location>
</feature>
<feature type="compositionally biased region" description="Acidic residues" evidence="8">
    <location>
        <begin position="614"/>
        <end position="630"/>
    </location>
</feature>
<evidence type="ECO:0000256" key="2">
    <source>
        <dbReference type="ARBA" id="ARBA00005658"/>
    </source>
</evidence>
<feature type="transmembrane region" description="Helical" evidence="9">
    <location>
        <begin position="490"/>
        <end position="510"/>
    </location>
</feature>
<feature type="transmembrane region" description="Helical" evidence="9">
    <location>
        <begin position="365"/>
        <end position="384"/>
    </location>
</feature>
<evidence type="ECO:0000256" key="9">
    <source>
        <dbReference type="SAM" id="Phobius"/>
    </source>
</evidence>
<reference evidence="10" key="2">
    <citation type="submission" date="2021-09" db="EMBL/GenBank/DDBJ databases">
        <authorList>
            <person name="Gilroy R."/>
        </authorList>
    </citation>
    <scope>NUCLEOTIDE SEQUENCE</scope>
    <source>
        <strain evidence="10">ChiGjej5B5-7349</strain>
    </source>
</reference>
<proteinExistence type="inferred from homology"/>
<feature type="transmembrane region" description="Helical" evidence="9">
    <location>
        <begin position="412"/>
        <end position="435"/>
    </location>
</feature>
<feature type="transmembrane region" description="Helical" evidence="9">
    <location>
        <begin position="106"/>
        <end position="127"/>
    </location>
</feature>
<dbReference type="AlphaFoldDB" id="A0A921MHB3"/>
<feature type="transmembrane region" description="Helical" evidence="9">
    <location>
        <begin position="67"/>
        <end position="86"/>
    </location>
</feature>
<dbReference type="GO" id="GO:0005886">
    <property type="term" value="C:plasma membrane"/>
    <property type="evidence" value="ECO:0007669"/>
    <property type="project" value="UniProtKB-SubCell"/>
</dbReference>
<feature type="transmembrane region" description="Helical" evidence="9">
    <location>
        <begin position="281"/>
        <end position="301"/>
    </location>
</feature>